<dbReference type="RefSeq" id="WP_317835095.1">
    <property type="nucleotide sequence ID" value="NZ_CP136920.1"/>
</dbReference>
<dbReference type="PANTHER" id="PTHR43280">
    <property type="entry name" value="ARAC-FAMILY TRANSCRIPTIONAL REGULATOR"/>
    <property type="match status" value="1"/>
</dbReference>
<dbReference type="InterPro" id="IPR018062">
    <property type="entry name" value="HTH_AraC-typ_CS"/>
</dbReference>
<reference evidence="5 6" key="1">
    <citation type="submission" date="2023-10" db="EMBL/GenBank/DDBJ databases">
        <title>Rubellicoccus peritrichatus gen. nov., sp. nov., isolated from an algae of coral reef tank.</title>
        <authorList>
            <person name="Luo J."/>
        </authorList>
    </citation>
    <scope>NUCLEOTIDE SEQUENCE [LARGE SCALE GENOMIC DNA]</scope>
    <source>
        <strain evidence="5 6">CR14</strain>
    </source>
</reference>
<dbReference type="Proteomes" id="UP001304300">
    <property type="component" value="Chromosome"/>
</dbReference>
<dbReference type="PROSITE" id="PS00041">
    <property type="entry name" value="HTH_ARAC_FAMILY_1"/>
    <property type="match status" value="1"/>
</dbReference>
<sequence length="281" mass="32284">MSDSVLINLSERPRILWAGSDDYTRIKRTSFQLKDIWCMHYYQYSARITHNDAMLPIRPGSVGICEPYARIAYDEFAGDEREHMAFNFHLPEAYGDFQWRIPLMVSPGDSGLDDVRSRFERVIQLHLSTPQDKPISLNAEVELWALLLAISEEVGAPAETSAVDRQGRRHVRSAMRMIDTHLATDIYAEKIAKHLGISVTHLGRLFNKHAGCPVATFIRRKRLRYAHRQLAYSNEPIQEIAASVGIDDLANFNRFIRSEFGQSPKQIRGRKRDSFLVREID</sequence>
<organism evidence="5 6">
    <name type="scientific">Rubellicoccus peritrichatus</name>
    <dbReference type="NCBI Taxonomy" id="3080537"/>
    <lineage>
        <taxon>Bacteria</taxon>
        <taxon>Pseudomonadati</taxon>
        <taxon>Verrucomicrobiota</taxon>
        <taxon>Opitutia</taxon>
        <taxon>Puniceicoccales</taxon>
        <taxon>Cerasicoccaceae</taxon>
        <taxon>Rubellicoccus</taxon>
    </lineage>
</organism>
<dbReference type="SMART" id="SM00342">
    <property type="entry name" value="HTH_ARAC"/>
    <property type="match status" value="1"/>
</dbReference>
<name>A0AAQ3QX27_9BACT</name>
<proteinExistence type="predicted"/>
<dbReference type="SUPFAM" id="SSF46689">
    <property type="entry name" value="Homeodomain-like"/>
    <property type="match status" value="2"/>
</dbReference>
<dbReference type="KEGG" id="puo:RZN69_05675"/>
<dbReference type="InterPro" id="IPR018060">
    <property type="entry name" value="HTH_AraC"/>
</dbReference>
<dbReference type="EMBL" id="CP136920">
    <property type="protein sequence ID" value="WOO42572.1"/>
    <property type="molecule type" value="Genomic_DNA"/>
</dbReference>
<dbReference type="GO" id="GO:0003700">
    <property type="term" value="F:DNA-binding transcription factor activity"/>
    <property type="evidence" value="ECO:0007669"/>
    <property type="project" value="InterPro"/>
</dbReference>
<accession>A0AAQ3QX27</accession>
<dbReference type="InterPro" id="IPR009057">
    <property type="entry name" value="Homeodomain-like_sf"/>
</dbReference>
<dbReference type="PROSITE" id="PS01124">
    <property type="entry name" value="HTH_ARAC_FAMILY_2"/>
    <property type="match status" value="1"/>
</dbReference>
<evidence type="ECO:0000256" key="1">
    <source>
        <dbReference type="ARBA" id="ARBA00023015"/>
    </source>
</evidence>
<dbReference type="PANTHER" id="PTHR43280:SF2">
    <property type="entry name" value="HTH-TYPE TRANSCRIPTIONAL REGULATOR EXSA"/>
    <property type="match status" value="1"/>
</dbReference>
<dbReference type="GO" id="GO:0043565">
    <property type="term" value="F:sequence-specific DNA binding"/>
    <property type="evidence" value="ECO:0007669"/>
    <property type="project" value="InterPro"/>
</dbReference>
<protein>
    <submittedName>
        <fullName evidence="5">AraC family transcriptional regulator</fullName>
    </submittedName>
</protein>
<evidence type="ECO:0000256" key="2">
    <source>
        <dbReference type="ARBA" id="ARBA00023125"/>
    </source>
</evidence>
<keyword evidence="2" id="KW-0238">DNA-binding</keyword>
<keyword evidence="3" id="KW-0804">Transcription</keyword>
<feature type="domain" description="HTH araC/xylS-type" evidence="4">
    <location>
        <begin position="172"/>
        <end position="270"/>
    </location>
</feature>
<keyword evidence="6" id="KW-1185">Reference proteome</keyword>
<keyword evidence="1" id="KW-0805">Transcription regulation</keyword>
<evidence type="ECO:0000313" key="5">
    <source>
        <dbReference type="EMBL" id="WOO42572.1"/>
    </source>
</evidence>
<evidence type="ECO:0000256" key="3">
    <source>
        <dbReference type="ARBA" id="ARBA00023163"/>
    </source>
</evidence>
<gene>
    <name evidence="5" type="ORF">RZN69_05675</name>
</gene>
<dbReference type="Pfam" id="PF12833">
    <property type="entry name" value="HTH_18"/>
    <property type="match status" value="1"/>
</dbReference>
<dbReference type="AlphaFoldDB" id="A0AAQ3QX27"/>
<evidence type="ECO:0000313" key="6">
    <source>
        <dbReference type="Proteomes" id="UP001304300"/>
    </source>
</evidence>
<dbReference type="Gene3D" id="1.10.10.60">
    <property type="entry name" value="Homeodomain-like"/>
    <property type="match status" value="1"/>
</dbReference>
<evidence type="ECO:0000259" key="4">
    <source>
        <dbReference type="PROSITE" id="PS01124"/>
    </source>
</evidence>